<reference evidence="2" key="1">
    <citation type="journal article" date="2014" name="Int. J. Syst. Evol. Microbiol.">
        <title>Complete genome sequence of Corynebacterium casei LMG S-19264T (=DSM 44701T), isolated from a smear-ripened cheese.</title>
        <authorList>
            <consortium name="US DOE Joint Genome Institute (JGI-PGF)"/>
            <person name="Walter F."/>
            <person name="Albersmeier A."/>
            <person name="Kalinowski J."/>
            <person name="Ruckert C."/>
        </authorList>
    </citation>
    <scope>NUCLEOTIDE SEQUENCE</scope>
    <source>
        <strain evidence="2">CGMCC 1.12827</strain>
    </source>
</reference>
<dbReference type="Gene3D" id="3.40.50.1820">
    <property type="entry name" value="alpha/beta hydrolase"/>
    <property type="match status" value="2"/>
</dbReference>
<comment type="caution">
    <text evidence="2">The sequence shown here is derived from an EMBL/GenBank/DDBJ whole genome shotgun (WGS) entry which is preliminary data.</text>
</comment>
<name>A0A916T2R8_9ACTN</name>
<evidence type="ECO:0000313" key="2">
    <source>
        <dbReference type="EMBL" id="GGB29578.1"/>
    </source>
</evidence>
<dbReference type="GO" id="GO:0016042">
    <property type="term" value="P:lipid catabolic process"/>
    <property type="evidence" value="ECO:0007669"/>
    <property type="project" value="InterPro"/>
</dbReference>
<dbReference type="PANTHER" id="PTHR34853:SF1">
    <property type="entry name" value="LIPASE 5"/>
    <property type="match status" value="1"/>
</dbReference>
<dbReference type="EMBL" id="BMGC01000009">
    <property type="protein sequence ID" value="GGB29578.1"/>
    <property type="molecule type" value="Genomic_DNA"/>
</dbReference>
<dbReference type="InterPro" id="IPR029058">
    <property type="entry name" value="AB_hydrolase_fold"/>
</dbReference>
<reference evidence="2" key="2">
    <citation type="submission" date="2020-09" db="EMBL/GenBank/DDBJ databases">
        <authorList>
            <person name="Sun Q."/>
            <person name="Zhou Y."/>
        </authorList>
    </citation>
    <scope>NUCLEOTIDE SEQUENCE</scope>
    <source>
        <strain evidence="2">CGMCC 1.12827</strain>
    </source>
</reference>
<feature type="region of interest" description="Disordered" evidence="1">
    <location>
        <begin position="15"/>
        <end position="43"/>
    </location>
</feature>
<keyword evidence="3" id="KW-1185">Reference proteome</keyword>
<dbReference type="Pfam" id="PF03583">
    <property type="entry name" value="LIP"/>
    <property type="match status" value="1"/>
</dbReference>
<dbReference type="GO" id="GO:0004806">
    <property type="term" value="F:triacylglycerol lipase activity"/>
    <property type="evidence" value="ECO:0007669"/>
    <property type="project" value="InterPro"/>
</dbReference>
<feature type="compositionally biased region" description="Polar residues" evidence="1">
    <location>
        <begin position="15"/>
        <end position="28"/>
    </location>
</feature>
<dbReference type="SUPFAM" id="SSF53474">
    <property type="entry name" value="alpha/beta-Hydrolases"/>
    <property type="match status" value="1"/>
</dbReference>
<sequence length="393" mass="40730">MVAVSGLVSCSTGRQDAIRQTSSATSGFTAPAPVSGSAATNEPGTVVSRNVFEGSGSLAGLRGYRVVYSSTAGYAPIGTEVSGVVVVPPGDPPVGGWPIIAFGHGTTGTTPDCGPSDHPDLLGESGTVADLARAGYVVAATDYQGLGARGNGDPGHPYLEPRTVAHNMIDMVRAARTVVPQTSREWASFGSSQGGRAAWAAAESASDYGSDLDFVGAAALAPAADTAPLVTVDHPPTFTYLQKSFLPMIIDGLAVVYPTLDRSQFIRGQLAAHTTEFTSCPPNRAIVRYSALTTVAPGDATIADRSARLWLHTVLSSWALPQRRAAGPILVINGSDDQIVAPDPTTGAVARAVAMGDDITHEVRPGRGHTDLHATDEVLTWLSERFADHLQHG</sequence>
<dbReference type="PANTHER" id="PTHR34853">
    <property type="match status" value="1"/>
</dbReference>
<evidence type="ECO:0000256" key="1">
    <source>
        <dbReference type="SAM" id="MobiDB-lite"/>
    </source>
</evidence>
<protein>
    <submittedName>
        <fullName evidence="2">Lipase</fullName>
    </submittedName>
</protein>
<dbReference type="AlphaFoldDB" id="A0A916T2R8"/>
<dbReference type="Proteomes" id="UP000621454">
    <property type="component" value="Unassembled WGS sequence"/>
</dbReference>
<gene>
    <name evidence="2" type="ORF">GCM10011489_17140</name>
</gene>
<dbReference type="RefSeq" id="WP_188586183.1">
    <property type="nucleotide sequence ID" value="NZ_BMGC01000009.1"/>
</dbReference>
<dbReference type="PIRSF" id="PIRSF029171">
    <property type="entry name" value="Esterase_LipA"/>
    <property type="match status" value="1"/>
</dbReference>
<proteinExistence type="predicted"/>
<accession>A0A916T2R8</accession>
<organism evidence="2 3">
    <name type="scientific">Gordonia jinhuaensis</name>
    <dbReference type="NCBI Taxonomy" id="1517702"/>
    <lineage>
        <taxon>Bacteria</taxon>
        <taxon>Bacillati</taxon>
        <taxon>Actinomycetota</taxon>
        <taxon>Actinomycetes</taxon>
        <taxon>Mycobacteriales</taxon>
        <taxon>Gordoniaceae</taxon>
        <taxon>Gordonia</taxon>
    </lineage>
</organism>
<evidence type="ECO:0000313" key="3">
    <source>
        <dbReference type="Proteomes" id="UP000621454"/>
    </source>
</evidence>
<dbReference type="InterPro" id="IPR005152">
    <property type="entry name" value="Lipase_secreted"/>
</dbReference>